<reference evidence="3" key="1">
    <citation type="journal article" date="2017" name="Plant J.">
        <title>The pomegranate (Punica granatum L.) genome and the genomics of punicalagin biosynthesis.</title>
        <authorList>
            <person name="Qin G."/>
            <person name="Xu C."/>
            <person name="Ming R."/>
            <person name="Tang H."/>
            <person name="Guyot R."/>
            <person name="Kramer E.M."/>
            <person name="Hu Y."/>
            <person name="Yi X."/>
            <person name="Qi Y."/>
            <person name="Xu X."/>
            <person name="Gao Z."/>
            <person name="Pan H."/>
            <person name="Jian J."/>
            <person name="Tian Y."/>
            <person name="Yue Z."/>
            <person name="Xu Y."/>
        </authorList>
    </citation>
    <scope>NUCLEOTIDE SEQUENCE [LARGE SCALE GENOMIC DNA]</scope>
    <source>
        <strain evidence="3">cv. Dabenzi</strain>
    </source>
</reference>
<organism evidence="2 3">
    <name type="scientific">Punica granatum</name>
    <name type="common">Pomegranate</name>
    <dbReference type="NCBI Taxonomy" id="22663"/>
    <lineage>
        <taxon>Eukaryota</taxon>
        <taxon>Viridiplantae</taxon>
        <taxon>Streptophyta</taxon>
        <taxon>Embryophyta</taxon>
        <taxon>Tracheophyta</taxon>
        <taxon>Spermatophyta</taxon>
        <taxon>Magnoliopsida</taxon>
        <taxon>eudicotyledons</taxon>
        <taxon>Gunneridae</taxon>
        <taxon>Pentapetalae</taxon>
        <taxon>rosids</taxon>
        <taxon>malvids</taxon>
        <taxon>Myrtales</taxon>
        <taxon>Lythraceae</taxon>
        <taxon>Punica</taxon>
    </lineage>
</organism>
<name>A0A218VR75_PUNGR</name>
<sequence length="221" mass="24489">MINKRKAGSTRRAQEGNRKSKQTTSPEATGAGTMALFISGSPKRQKGHPRTFTNAFSDRTPGGPIQGQVNGTWKQAYMHPRTTWTLERASDCPSELDLVSRVHLDLEERAPFQTGSSAQSSFGGKLTSEFHTPHSLQLLGLGKSFRLGPNKSVRFPEWHFSGRKRLSASLRGSLLTDGSHNGFQTPQGVRETLRKPRSRIPRSPPANDLRSRMAIQRFHTG</sequence>
<evidence type="ECO:0000313" key="3">
    <source>
        <dbReference type="Proteomes" id="UP000197138"/>
    </source>
</evidence>
<evidence type="ECO:0000313" key="2">
    <source>
        <dbReference type="EMBL" id="OWM63005.1"/>
    </source>
</evidence>
<dbReference type="Proteomes" id="UP000197138">
    <property type="component" value="Unassembled WGS sequence"/>
</dbReference>
<proteinExistence type="predicted"/>
<feature type="region of interest" description="Disordered" evidence="1">
    <location>
        <begin position="177"/>
        <end position="209"/>
    </location>
</feature>
<protein>
    <submittedName>
        <fullName evidence="2">Uncharacterized protein</fullName>
    </submittedName>
</protein>
<gene>
    <name evidence="2" type="ORF">CDL15_Pgr026179</name>
</gene>
<evidence type="ECO:0000256" key="1">
    <source>
        <dbReference type="SAM" id="MobiDB-lite"/>
    </source>
</evidence>
<dbReference type="EMBL" id="MTKT01006318">
    <property type="protein sequence ID" value="OWM63005.1"/>
    <property type="molecule type" value="Genomic_DNA"/>
</dbReference>
<feature type="region of interest" description="Disordered" evidence="1">
    <location>
        <begin position="1"/>
        <end position="69"/>
    </location>
</feature>
<dbReference type="AlphaFoldDB" id="A0A218VR75"/>
<accession>A0A218VR75</accession>
<comment type="caution">
    <text evidence="2">The sequence shown here is derived from an EMBL/GenBank/DDBJ whole genome shotgun (WGS) entry which is preliminary data.</text>
</comment>
<feature type="compositionally biased region" description="Polar residues" evidence="1">
    <location>
        <begin position="177"/>
        <end position="187"/>
    </location>
</feature>